<proteinExistence type="inferred from homology"/>
<dbReference type="InterPro" id="IPR044859">
    <property type="entry name" value="Allene_oxi_cyc_Dirigent"/>
</dbReference>
<dbReference type="EMBL" id="HG994363">
    <property type="protein sequence ID" value="CAF2050009.1"/>
    <property type="molecule type" value="Genomic_DNA"/>
</dbReference>
<keyword evidence="3 4" id="KW-0964">Secreted</keyword>
<dbReference type="AlphaFoldDB" id="A0A078FHC8"/>
<protein>
    <recommendedName>
        <fullName evidence="4">Dirigent protein</fullName>
    </recommendedName>
</protein>
<comment type="function">
    <text evidence="4">Dirigent proteins impart stereoselectivity on the phenoxy radical-coupling reaction, yielding optically active lignans from two molecules of coniferyl alcohol in the biosynthesis of lignans, flavonolignans, and alkaloids and thus plays a central role in plant secondary metabolism.</text>
</comment>
<sequence length="227" mass="25547">MYRIQEMGKKTGIILVLFTLHLLISFALSEYYSETLPFSPKQQVVTNLHFFFHDTLSGRDPSAVLIAKPHLTAENSSSPTPFGSLLAIDDPLTLGPDPKSEKIGNVRGMYVSSGKHVPTLTMYVDFGFTSGLFNGSSFTVFSRNTITEKERELAVVGGRGRFRMATGVAQLNTYSVNLINGDAVVEYNQGRSSTNWGHKQKKIWGSIHKHKNFENEKKFNQNYFFFY</sequence>
<dbReference type="GO" id="GO:0048046">
    <property type="term" value="C:apoplast"/>
    <property type="evidence" value="ECO:0007669"/>
    <property type="project" value="UniProtKB-SubCell"/>
</dbReference>
<keyword evidence="4" id="KW-0732">Signal</keyword>
<dbReference type="PANTHER" id="PTHR21495">
    <property type="entry name" value="NUCLEOPORIN-RELATED"/>
    <property type="match status" value="1"/>
</dbReference>
<evidence type="ECO:0000256" key="1">
    <source>
        <dbReference type="ARBA" id="ARBA00010746"/>
    </source>
</evidence>
<evidence type="ECO:0000256" key="3">
    <source>
        <dbReference type="ARBA" id="ARBA00022525"/>
    </source>
</evidence>
<dbReference type="STRING" id="3708.A0A078FHC8"/>
<dbReference type="Proteomes" id="UP001295469">
    <property type="component" value="Chromosome A09"/>
</dbReference>
<keyword evidence="7" id="KW-1185">Reference proteome</keyword>
<dbReference type="OMA" id="MYRIQEM"/>
<dbReference type="Pfam" id="PF03018">
    <property type="entry name" value="Dirigent"/>
    <property type="match status" value="1"/>
</dbReference>
<evidence type="ECO:0000313" key="5">
    <source>
        <dbReference type="EMBL" id="CAF2050009.1"/>
    </source>
</evidence>
<dbReference type="EMBL" id="LK032038">
    <property type="protein sequence ID" value="CDY13840.1"/>
    <property type="molecule type" value="Genomic_DNA"/>
</dbReference>
<evidence type="ECO:0000256" key="2">
    <source>
        <dbReference type="ARBA" id="ARBA00011738"/>
    </source>
</evidence>
<name>A0A078FHC8_BRANA</name>
<dbReference type="Gene3D" id="2.40.480.10">
    <property type="entry name" value="Allene oxide cyclase-like"/>
    <property type="match status" value="1"/>
</dbReference>
<keyword evidence="4" id="KW-0052">Apoplast</keyword>
<reference evidence="5" key="3">
    <citation type="submission" date="2021-01" db="EMBL/GenBank/DDBJ databases">
        <authorList>
            <consortium name="Genoscope - CEA"/>
            <person name="William W."/>
        </authorList>
    </citation>
    <scope>NUCLEOTIDE SEQUENCE</scope>
</reference>
<reference evidence="6" key="2">
    <citation type="submission" date="2014-06" db="EMBL/GenBank/DDBJ databases">
        <authorList>
            <person name="Genoscope - CEA"/>
        </authorList>
    </citation>
    <scope>NUCLEOTIDE SEQUENCE</scope>
</reference>
<feature type="chain" id="PRO_5041007924" description="Dirigent protein" evidence="4">
    <location>
        <begin position="30"/>
        <end position="227"/>
    </location>
</feature>
<dbReference type="Proteomes" id="UP000028999">
    <property type="component" value="Unassembled WGS sequence"/>
</dbReference>
<comment type="similarity">
    <text evidence="1 4">Belongs to the plant dirigent protein family.</text>
</comment>
<reference evidence="6 7" key="1">
    <citation type="journal article" date="2014" name="Science">
        <title>Plant genetics. Early allopolyploid evolution in the post-Neolithic Brassica napus oilseed genome.</title>
        <authorList>
            <person name="Chalhoub B."/>
            <person name="Denoeud F."/>
            <person name="Liu S."/>
            <person name="Parkin I.A."/>
            <person name="Tang H."/>
            <person name="Wang X."/>
            <person name="Chiquet J."/>
            <person name="Belcram H."/>
            <person name="Tong C."/>
            <person name="Samans B."/>
            <person name="Correa M."/>
            <person name="Da Silva C."/>
            <person name="Just J."/>
            <person name="Falentin C."/>
            <person name="Koh C.S."/>
            <person name="Le Clainche I."/>
            <person name="Bernard M."/>
            <person name="Bento P."/>
            <person name="Noel B."/>
            <person name="Labadie K."/>
            <person name="Alberti A."/>
            <person name="Charles M."/>
            <person name="Arnaud D."/>
            <person name="Guo H."/>
            <person name="Daviaud C."/>
            <person name="Alamery S."/>
            <person name="Jabbari K."/>
            <person name="Zhao M."/>
            <person name="Edger P.P."/>
            <person name="Chelaifa H."/>
            <person name="Tack D."/>
            <person name="Lassalle G."/>
            <person name="Mestiri I."/>
            <person name="Schnel N."/>
            <person name="Le Paslier M.C."/>
            <person name="Fan G."/>
            <person name="Renault V."/>
            <person name="Bayer P.E."/>
            <person name="Golicz A.A."/>
            <person name="Manoli S."/>
            <person name="Lee T.H."/>
            <person name="Thi V.H."/>
            <person name="Chalabi S."/>
            <person name="Hu Q."/>
            <person name="Fan C."/>
            <person name="Tollenaere R."/>
            <person name="Lu Y."/>
            <person name="Battail C."/>
            <person name="Shen J."/>
            <person name="Sidebottom C.H."/>
            <person name="Wang X."/>
            <person name="Canaguier A."/>
            <person name="Chauveau A."/>
            <person name="Berard A."/>
            <person name="Deniot G."/>
            <person name="Guan M."/>
            <person name="Liu Z."/>
            <person name="Sun F."/>
            <person name="Lim Y.P."/>
            <person name="Lyons E."/>
            <person name="Town C.D."/>
            <person name="Bancroft I."/>
            <person name="Wang X."/>
            <person name="Meng J."/>
            <person name="Ma J."/>
            <person name="Pires J.C."/>
            <person name="King G.J."/>
            <person name="Brunel D."/>
            <person name="Delourme R."/>
            <person name="Renard M."/>
            <person name="Aury J.M."/>
            <person name="Adams K.L."/>
            <person name="Batley J."/>
            <person name="Snowdon R.J."/>
            <person name="Tost J."/>
            <person name="Edwards D."/>
            <person name="Zhou Y."/>
            <person name="Hua W."/>
            <person name="Sharpe A.G."/>
            <person name="Paterson A.H."/>
            <person name="Guan C."/>
            <person name="Wincker P."/>
        </authorList>
    </citation>
    <scope>NUCLEOTIDE SEQUENCE [LARGE SCALE GENOMIC DNA]</scope>
    <source>
        <strain evidence="7">cv. Darmor-bzh</strain>
    </source>
</reference>
<comment type="subunit">
    <text evidence="2 4">Homodimer.</text>
</comment>
<comment type="subcellular location">
    <subcellularLocation>
        <location evidence="4">Secreted</location>
        <location evidence="4">Extracellular space</location>
        <location evidence="4">Apoplast</location>
    </subcellularLocation>
</comment>
<dbReference type="Gramene" id="CDY13840">
    <property type="protein sequence ID" value="CDY13840"/>
    <property type="gene ID" value="GSBRNA2T00078287001"/>
</dbReference>
<dbReference type="GO" id="GO:0009699">
    <property type="term" value="P:phenylpropanoid biosynthetic process"/>
    <property type="evidence" value="ECO:0007669"/>
    <property type="project" value="UniProtKB-ARBA"/>
</dbReference>
<evidence type="ECO:0000313" key="6">
    <source>
        <dbReference type="EMBL" id="CDY13840.1"/>
    </source>
</evidence>
<gene>
    <name evidence="6" type="primary">BnaA09g43420D</name>
    <name evidence="5" type="ORF">DARMORV10_A09P58520.1</name>
    <name evidence="6" type="ORF">GSBRNA2T00078287001</name>
</gene>
<dbReference type="PaxDb" id="3708-A0A078FHC8"/>
<evidence type="ECO:0000256" key="4">
    <source>
        <dbReference type="RuleBase" id="RU363099"/>
    </source>
</evidence>
<dbReference type="InterPro" id="IPR004265">
    <property type="entry name" value="Dirigent"/>
</dbReference>
<evidence type="ECO:0000313" key="7">
    <source>
        <dbReference type="Proteomes" id="UP000028999"/>
    </source>
</evidence>
<feature type="signal peptide" evidence="4">
    <location>
        <begin position="1"/>
        <end position="29"/>
    </location>
</feature>
<organism evidence="6 7">
    <name type="scientific">Brassica napus</name>
    <name type="common">Rape</name>
    <dbReference type="NCBI Taxonomy" id="3708"/>
    <lineage>
        <taxon>Eukaryota</taxon>
        <taxon>Viridiplantae</taxon>
        <taxon>Streptophyta</taxon>
        <taxon>Embryophyta</taxon>
        <taxon>Tracheophyta</taxon>
        <taxon>Spermatophyta</taxon>
        <taxon>Magnoliopsida</taxon>
        <taxon>eudicotyledons</taxon>
        <taxon>Gunneridae</taxon>
        <taxon>Pentapetalae</taxon>
        <taxon>rosids</taxon>
        <taxon>malvids</taxon>
        <taxon>Brassicales</taxon>
        <taxon>Brassicaceae</taxon>
        <taxon>Brassiceae</taxon>
        <taxon>Brassica</taxon>
    </lineage>
</organism>
<accession>A0A078FHC8</accession>